<organism evidence="1 2">
    <name type="scientific">Saccharibacillus sacchari</name>
    <dbReference type="NCBI Taxonomy" id="456493"/>
    <lineage>
        <taxon>Bacteria</taxon>
        <taxon>Bacillati</taxon>
        <taxon>Bacillota</taxon>
        <taxon>Bacilli</taxon>
        <taxon>Bacillales</taxon>
        <taxon>Paenibacillaceae</taxon>
        <taxon>Saccharibacillus</taxon>
    </lineage>
</organism>
<evidence type="ECO:0000313" key="1">
    <source>
        <dbReference type="EMBL" id="MEJ8305107.1"/>
    </source>
</evidence>
<accession>A0ACC6PE63</accession>
<reference evidence="1" key="1">
    <citation type="submission" date="2024-03" db="EMBL/GenBank/DDBJ databases">
        <title>Whole genome sequecning of epiphytes from Marcgravia umbellata leaves.</title>
        <authorList>
            <person name="Kumar G."/>
            <person name="Savka M.A."/>
        </authorList>
    </citation>
    <scope>NUCLEOTIDE SEQUENCE</scope>
    <source>
        <strain evidence="1">RIT_BL5</strain>
    </source>
</reference>
<keyword evidence="2" id="KW-1185">Reference proteome</keyword>
<dbReference type="Proteomes" id="UP001380953">
    <property type="component" value="Unassembled WGS sequence"/>
</dbReference>
<protein>
    <submittedName>
        <fullName evidence="1">Right-handed parallel beta-helix repeat-containing protein</fullName>
    </submittedName>
</protein>
<proteinExistence type="predicted"/>
<evidence type="ECO:0000313" key="2">
    <source>
        <dbReference type="Proteomes" id="UP001380953"/>
    </source>
</evidence>
<comment type="caution">
    <text evidence="1">The sequence shown here is derived from an EMBL/GenBank/DDBJ whole genome shotgun (WGS) entry which is preliminary data.</text>
</comment>
<sequence length="599" mass="62357">MKRNKIIIAIAALSLGLGSGLGALGQAQAASAETYKASPDFSKTVQGLKGWYYQQAAGSVYSDLAYDGNQKLWSTSSGFPWVAASSQHPGDAADAVRKWVAPGPGTIEISGIVKKSGNKGDGIVASITKDSTVLWSSLIKTKTGEKPQNVEAIPVQAGTAIYFTVNKNGTTEDDETLWNPSISFVAGAVTPTNPTTPEPSTPTPTTPVAPEPSTPTPTTPVAPTPSTPTPTIPVTPTPSTPTPTTPVTPTPSTPTPTPTTTAGLSVKDFGAVANDGKDDYAAFVAAAKAAKEQKKILYVPAGEFTLSKILTLDGIRVEGAGKESTVLVSTNPDGGSIDLTGDGVQLRNLKHVYQTTIPRGNGAHDKNSITVRGATNFVIDNVYVSKSSTAGIMMAYGSNNGVVSNNVVENTGADGIHMTTESHHITVENNTVMGVGDDGIAVVSYGTSPTPVNNITIRGNNIGNFSKARGISVVGGVDVRIENNKVADTMMAGIYISVEGSYDTLNVDRVKVVNNIVNHTGIQEPQNHPNILVYGGKGTIDNVEFVGNTITDGAHRGIGVWGDGTIKKVKFERNTLINKNGAATTFKNGIITLVDNIGF</sequence>
<gene>
    <name evidence="1" type="ORF">WKI47_14465</name>
</gene>
<dbReference type="EMBL" id="JBBKAR010000037">
    <property type="protein sequence ID" value="MEJ8305107.1"/>
    <property type="molecule type" value="Genomic_DNA"/>
</dbReference>
<name>A0ACC6PE63_9BACL</name>